<evidence type="ECO:0000313" key="2">
    <source>
        <dbReference type="Proteomes" id="UP000618931"/>
    </source>
</evidence>
<comment type="caution">
    <text evidence="1">The sequence shown here is derived from an EMBL/GenBank/DDBJ whole genome shotgun (WGS) entry which is preliminary data.</text>
</comment>
<name>A0ABS0I3S6_9BACT</name>
<protein>
    <submittedName>
        <fullName evidence="1">Uncharacterized protein</fullName>
    </submittedName>
</protein>
<dbReference type="Proteomes" id="UP000618931">
    <property type="component" value="Unassembled WGS sequence"/>
</dbReference>
<dbReference type="EMBL" id="JADQDM010000004">
    <property type="protein sequence ID" value="MBF9221619.1"/>
    <property type="molecule type" value="Genomic_DNA"/>
</dbReference>
<organism evidence="1 2">
    <name type="scientific">Hymenobacter ruricola</name>
    <dbReference type="NCBI Taxonomy" id="2791023"/>
    <lineage>
        <taxon>Bacteria</taxon>
        <taxon>Pseudomonadati</taxon>
        <taxon>Bacteroidota</taxon>
        <taxon>Cytophagia</taxon>
        <taxon>Cytophagales</taxon>
        <taxon>Hymenobacteraceae</taxon>
        <taxon>Hymenobacter</taxon>
    </lineage>
</organism>
<dbReference type="RefSeq" id="WP_196293069.1">
    <property type="nucleotide sequence ID" value="NZ_JADQDM010000004.1"/>
</dbReference>
<sequence>MNIRKKVRWALPPGTNRYAALDLWVPAAEDEGWSDDEIQYVINEVVEADDDQAGLEVLNWYTYK</sequence>
<reference evidence="1 2" key="1">
    <citation type="submission" date="2020-11" db="EMBL/GenBank/DDBJ databases">
        <authorList>
            <person name="Kim M.K."/>
        </authorList>
    </citation>
    <scope>NUCLEOTIDE SEQUENCE [LARGE SCALE GENOMIC DNA]</scope>
    <source>
        <strain evidence="1 2">BT662</strain>
    </source>
</reference>
<evidence type="ECO:0000313" key="1">
    <source>
        <dbReference type="EMBL" id="MBF9221619.1"/>
    </source>
</evidence>
<gene>
    <name evidence="1" type="ORF">I2H31_10930</name>
</gene>
<accession>A0ABS0I3S6</accession>
<proteinExistence type="predicted"/>
<keyword evidence="2" id="KW-1185">Reference proteome</keyword>